<dbReference type="EMBL" id="SFCC01000001">
    <property type="protein sequence ID" value="RZQ66089.1"/>
    <property type="molecule type" value="Genomic_DNA"/>
</dbReference>
<dbReference type="HAMAP" id="MF_02065">
    <property type="entry name" value="MltG"/>
    <property type="match status" value="1"/>
</dbReference>
<dbReference type="PANTHER" id="PTHR30518:SF2">
    <property type="entry name" value="ENDOLYTIC MUREIN TRANSGLYCOSYLASE"/>
    <property type="match status" value="1"/>
</dbReference>
<dbReference type="GO" id="GO:0008932">
    <property type="term" value="F:lytic endotransglycosylase activity"/>
    <property type="evidence" value="ECO:0007669"/>
    <property type="project" value="UniProtKB-UniRule"/>
</dbReference>
<accession>A0A4Q7JEU7</accession>
<name>A0A4Q7JEU7_9PSEU</name>
<feature type="region of interest" description="Disordered" evidence="8">
    <location>
        <begin position="1"/>
        <end position="67"/>
    </location>
</feature>
<dbReference type="GO" id="GO:0071555">
    <property type="term" value="P:cell wall organization"/>
    <property type="evidence" value="ECO:0007669"/>
    <property type="project" value="UniProtKB-KW"/>
</dbReference>
<dbReference type="GO" id="GO:0009252">
    <property type="term" value="P:peptidoglycan biosynthetic process"/>
    <property type="evidence" value="ECO:0007669"/>
    <property type="project" value="UniProtKB-UniRule"/>
</dbReference>
<evidence type="ECO:0000256" key="7">
    <source>
        <dbReference type="HAMAP-Rule" id="MF_02065"/>
    </source>
</evidence>
<dbReference type="EC" id="4.2.2.29" evidence="7"/>
<keyword evidence="3 7" id="KW-1133">Transmembrane helix</keyword>
<comment type="subcellular location">
    <subcellularLocation>
        <location evidence="7">Cell membrane</location>
        <topology evidence="7">Single-pass membrane protein</topology>
    </subcellularLocation>
</comment>
<evidence type="ECO:0000256" key="8">
    <source>
        <dbReference type="SAM" id="MobiDB-lite"/>
    </source>
</evidence>
<comment type="caution">
    <text evidence="9">The sequence shown here is derived from an EMBL/GenBank/DDBJ whole genome shotgun (WGS) entry which is preliminary data.</text>
</comment>
<sequence>MRRPAPPRARPPRRAEPPRPSGRRHLEEEPPTEVIDSPPPPPPRPRSRRAEPEPEPVPEDDYYDDLLEDEYYDDEYYDDEYEDEPPPRKRRRGRRVLGWVAALAVIGLLAAGAFYGAQEFLGFGYDDYEGSGEADIVVQVAEGNSTNAIGAKLQEAGVVASAKAFVEASEDDDRVRSVQPGYYVLKTKMSGASAVARLVDPAARKGVLQIRGGTQLDDIIQPDKKVTDGVYALLSKASCADLNGQSTCVPPDALRQAAGTADLTAFGVPPWAAEQAAKAEPARRIEGLVAPGVYDVKPGWNAQELLGAVLKESATRLQATGLPKAADGTGRTPYQILTIASIIEREGVKTDFGKVSRVIFNRLGKDMKLEMDSTINYVLHRPVVTTTPEDRAKAGPYNTYLNKGLPPTPISAPSEEAVEAALKPAEGEWLFFVKCEKNGLSCFAVTNDEHEQNKRDARARGAY</sequence>
<dbReference type="Proteomes" id="UP000292003">
    <property type="component" value="Unassembled WGS sequence"/>
</dbReference>
<protein>
    <recommendedName>
        <fullName evidence="7">Endolytic murein transglycosylase</fullName>
        <ecNumber evidence="7">4.2.2.29</ecNumber>
    </recommendedName>
    <alternativeName>
        <fullName evidence="7">Peptidoglycan lytic transglycosylase</fullName>
    </alternativeName>
    <alternativeName>
        <fullName evidence="7">Peptidoglycan polymerization terminase</fullName>
    </alternativeName>
</protein>
<feature type="transmembrane region" description="Helical" evidence="7">
    <location>
        <begin position="96"/>
        <end position="117"/>
    </location>
</feature>
<comment type="catalytic activity">
    <reaction evidence="7">
        <text>a peptidoglycan chain = a peptidoglycan chain with N-acetyl-1,6-anhydromuramyl-[peptide] at the reducing end + a peptidoglycan chain with N-acetylglucosamine at the non-reducing end.</text>
        <dbReference type="EC" id="4.2.2.29"/>
    </reaction>
</comment>
<evidence type="ECO:0000256" key="2">
    <source>
        <dbReference type="ARBA" id="ARBA00022692"/>
    </source>
</evidence>
<dbReference type="PANTHER" id="PTHR30518">
    <property type="entry name" value="ENDOLYTIC MUREIN TRANSGLYCOSYLASE"/>
    <property type="match status" value="1"/>
</dbReference>
<feature type="site" description="Important for catalytic activity" evidence="7">
    <location>
        <position position="346"/>
    </location>
</feature>
<dbReference type="Gene3D" id="3.30.1490.480">
    <property type="entry name" value="Endolytic murein transglycosylase"/>
    <property type="match status" value="1"/>
</dbReference>
<keyword evidence="10" id="KW-1185">Reference proteome</keyword>
<keyword evidence="4 7" id="KW-0472">Membrane</keyword>
<dbReference type="GO" id="GO:0005886">
    <property type="term" value="C:plasma membrane"/>
    <property type="evidence" value="ECO:0007669"/>
    <property type="project" value="UniProtKB-SubCell"/>
</dbReference>
<organism evidence="9 10">
    <name type="scientific">Amycolatopsis suaedae</name>
    <dbReference type="NCBI Taxonomy" id="2510978"/>
    <lineage>
        <taxon>Bacteria</taxon>
        <taxon>Bacillati</taxon>
        <taxon>Actinomycetota</taxon>
        <taxon>Actinomycetes</taxon>
        <taxon>Pseudonocardiales</taxon>
        <taxon>Pseudonocardiaceae</taxon>
        <taxon>Amycolatopsis</taxon>
    </lineage>
</organism>
<keyword evidence="6 7" id="KW-0961">Cell wall biogenesis/degradation</keyword>
<proteinExistence type="inferred from homology"/>
<keyword evidence="5 7" id="KW-0456">Lyase</keyword>
<feature type="compositionally biased region" description="Acidic residues" evidence="8">
    <location>
        <begin position="53"/>
        <end position="67"/>
    </location>
</feature>
<evidence type="ECO:0000256" key="4">
    <source>
        <dbReference type="ARBA" id="ARBA00023136"/>
    </source>
</evidence>
<evidence type="ECO:0000313" key="9">
    <source>
        <dbReference type="EMBL" id="RZQ66089.1"/>
    </source>
</evidence>
<evidence type="ECO:0000256" key="3">
    <source>
        <dbReference type="ARBA" id="ARBA00022989"/>
    </source>
</evidence>
<reference evidence="9 10" key="1">
    <citation type="submission" date="2019-02" db="EMBL/GenBank/DDBJ databases">
        <title>Draft genome sequence of Amycolatopsis sp. 8-3EHSu isolated from roots of Suaeda maritima.</title>
        <authorList>
            <person name="Duangmal K."/>
            <person name="Chantavorakit T."/>
        </authorList>
    </citation>
    <scope>NUCLEOTIDE SEQUENCE [LARGE SCALE GENOMIC DNA]</scope>
    <source>
        <strain evidence="9 10">8-3EHSu</strain>
    </source>
</reference>
<comment type="similarity">
    <text evidence="7">Belongs to the transglycosylase MltG family.</text>
</comment>
<dbReference type="Pfam" id="PF02618">
    <property type="entry name" value="YceG"/>
    <property type="match status" value="1"/>
</dbReference>
<keyword evidence="2 7" id="KW-0812">Transmembrane</keyword>
<comment type="function">
    <text evidence="7">Functions as a peptidoglycan terminase that cleaves nascent peptidoglycan strands endolytically to terminate their elongation.</text>
</comment>
<evidence type="ECO:0000256" key="1">
    <source>
        <dbReference type="ARBA" id="ARBA00022475"/>
    </source>
</evidence>
<evidence type="ECO:0000256" key="6">
    <source>
        <dbReference type="ARBA" id="ARBA00023316"/>
    </source>
</evidence>
<dbReference type="InterPro" id="IPR003770">
    <property type="entry name" value="MLTG-like"/>
</dbReference>
<evidence type="ECO:0000256" key="5">
    <source>
        <dbReference type="ARBA" id="ARBA00023239"/>
    </source>
</evidence>
<keyword evidence="1 7" id="KW-1003">Cell membrane</keyword>
<gene>
    <name evidence="7 9" type="primary">mltG</name>
    <name evidence="9" type="ORF">EWH70_00410</name>
</gene>
<dbReference type="OrthoDB" id="9814591at2"/>
<dbReference type="NCBIfam" id="TIGR00247">
    <property type="entry name" value="endolytic transglycosylase MltG"/>
    <property type="match status" value="1"/>
</dbReference>
<evidence type="ECO:0000313" key="10">
    <source>
        <dbReference type="Proteomes" id="UP000292003"/>
    </source>
</evidence>
<dbReference type="AlphaFoldDB" id="A0A4Q7JEU7"/>